<dbReference type="OrthoDB" id="5815793at2759"/>
<dbReference type="GO" id="GO:0008270">
    <property type="term" value="F:zinc ion binding"/>
    <property type="evidence" value="ECO:0007669"/>
    <property type="project" value="UniProtKB-KW"/>
</dbReference>
<feature type="region of interest" description="Disordered" evidence="12">
    <location>
        <begin position="102"/>
        <end position="155"/>
    </location>
</feature>
<name>A0A7R8H4Y1_LEPSM</name>
<keyword evidence="6" id="KW-0863">Zinc-finger</keyword>
<feature type="region of interest" description="Disordered" evidence="12">
    <location>
        <begin position="204"/>
        <end position="237"/>
    </location>
</feature>
<feature type="compositionally biased region" description="Basic and acidic residues" evidence="12">
    <location>
        <begin position="457"/>
        <end position="482"/>
    </location>
</feature>
<dbReference type="EMBL" id="HG994581">
    <property type="protein sequence ID" value="CAF2867420.1"/>
    <property type="molecule type" value="Genomic_DNA"/>
</dbReference>
<keyword evidence="14" id="KW-1185">Reference proteome</keyword>
<feature type="region of interest" description="Disordered" evidence="12">
    <location>
        <begin position="443"/>
        <end position="567"/>
    </location>
</feature>
<organism evidence="13 14">
    <name type="scientific">Lepeophtheirus salmonis</name>
    <name type="common">Salmon louse</name>
    <name type="synonym">Caligus salmonis</name>
    <dbReference type="NCBI Taxonomy" id="72036"/>
    <lineage>
        <taxon>Eukaryota</taxon>
        <taxon>Metazoa</taxon>
        <taxon>Ecdysozoa</taxon>
        <taxon>Arthropoda</taxon>
        <taxon>Crustacea</taxon>
        <taxon>Multicrustacea</taxon>
        <taxon>Hexanauplia</taxon>
        <taxon>Copepoda</taxon>
        <taxon>Siphonostomatoida</taxon>
        <taxon>Caligidae</taxon>
        <taxon>Lepeophtheirus</taxon>
    </lineage>
</organism>
<feature type="compositionally biased region" description="Low complexity" evidence="12">
    <location>
        <begin position="137"/>
        <end position="154"/>
    </location>
</feature>
<feature type="region of interest" description="Disordered" evidence="12">
    <location>
        <begin position="416"/>
        <end position="435"/>
    </location>
</feature>
<feature type="compositionally biased region" description="Low complexity" evidence="12">
    <location>
        <begin position="39"/>
        <end position="63"/>
    </location>
</feature>
<evidence type="ECO:0000313" key="14">
    <source>
        <dbReference type="Proteomes" id="UP000675881"/>
    </source>
</evidence>
<dbReference type="PANTHER" id="PTHR12487:SF7">
    <property type="entry name" value="PROTEIN TEASHIRT-RELATED"/>
    <property type="match status" value="1"/>
</dbReference>
<dbReference type="SMART" id="SM00355">
    <property type="entry name" value="ZnF_C2H2"/>
    <property type="match status" value="2"/>
</dbReference>
<evidence type="ECO:0000256" key="8">
    <source>
        <dbReference type="ARBA" id="ARBA00023015"/>
    </source>
</evidence>
<evidence type="ECO:0000256" key="9">
    <source>
        <dbReference type="ARBA" id="ARBA00023125"/>
    </source>
</evidence>
<keyword evidence="7" id="KW-0862">Zinc</keyword>
<feature type="compositionally biased region" description="Low complexity" evidence="12">
    <location>
        <begin position="334"/>
        <end position="356"/>
    </location>
</feature>
<evidence type="ECO:0000256" key="10">
    <source>
        <dbReference type="ARBA" id="ARBA00023163"/>
    </source>
</evidence>
<feature type="compositionally biased region" description="Polar residues" evidence="12">
    <location>
        <begin position="697"/>
        <end position="722"/>
    </location>
</feature>
<dbReference type="AlphaFoldDB" id="A0A7R8H4Y1"/>
<dbReference type="PROSITE" id="PS50157">
    <property type="entry name" value="ZINC_FINGER_C2H2_2"/>
    <property type="match status" value="1"/>
</dbReference>
<evidence type="ECO:0000256" key="7">
    <source>
        <dbReference type="ARBA" id="ARBA00022833"/>
    </source>
</evidence>
<evidence type="ECO:0000256" key="5">
    <source>
        <dbReference type="ARBA" id="ARBA00022737"/>
    </source>
</evidence>
<feature type="region of interest" description="Disordered" evidence="12">
    <location>
        <begin position="638"/>
        <end position="722"/>
    </location>
</feature>
<keyword evidence="11" id="KW-0539">Nucleus</keyword>
<dbReference type="InterPro" id="IPR027008">
    <property type="entry name" value="Teashirt_fam"/>
</dbReference>
<keyword evidence="10" id="KW-0804">Transcription</keyword>
<keyword evidence="3" id="KW-0678">Repressor</keyword>
<evidence type="ECO:0000256" key="2">
    <source>
        <dbReference type="ARBA" id="ARBA00022473"/>
    </source>
</evidence>
<dbReference type="PROSITE" id="PS00028">
    <property type="entry name" value="ZINC_FINGER_C2H2_1"/>
    <property type="match status" value="2"/>
</dbReference>
<evidence type="ECO:0000256" key="4">
    <source>
        <dbReference type="ARBA" id="ARBA00022723"/>
    </source>
</evidence>
<feature type="compositionally biased region" description="Polar residues" evidence="12">
    <location>
        <begin position="69"/>
        <end position="79"/>
    </location>
</feature>
<feature type="compositionally biased region" description="Polar residues" evidence="12">
    <location>
        <begin position="548"/>
        <end position="567"/>
    </location>
</feature>
<sequence length="722" mass="77784">MLLPGTGASSSSDSNSFFKNNPLERMSEIIKGPHQPSYSHQNTSNNNNVLSNHHQQHSPSSLPSGGGTNKNTSGPRHSAWQSQWINRGPENSKDIFKCRLNTLGPQIPSSSPPQISPGLRVSSKSTGHQAPPPPTPTQTTSLMSTSPSPLLSSPKTRDILKEQLPMPRKLVRGQDVWLGRGVSSKLRIFSNACGADKALEQLSSWKSGGGGNESSVPISSPSPNSASSSSQQHQHNQSHVNSVLTCKVCDSSFSTLRDLSDHMVKNNHYNEKKEKKSLPVRKLLELERAQQEFIISGIKSDEGKITCEKCSEKIPVSLFSSHIHLCIGSGPSDLLRRPPSSSAASSTPPSISPSSTKQNTVEDHQHENESDKQPKSILGSLEKMVQSNFGASKKKSTLPVVDGNLSILQRLGIDESIPTDFSRPNNAELHNFRPIPNFFMGGKFGTSSRSDSSECSSPDRSKLSNYPDSKEEESKTEERGGDHSGGGHFTKNSLPPSPAASQRSFQEYVNTREDEAATPNSLVESKMDESITSHNENTSSEDPEKPKCSSSSLNNNGGHMPTVTSASPSSILPVGASSLYSDPGAILAFSWACNQAIVNDSLLKCPFCDTPFISKGAYRHHLSKMHFVKDEKGIMGSPFYHPVSKGPEKSPSPNESSSTSSSMNNLVAPPPPLNNSNSNHHVNNNNNSASSPSSSSAKAENAQSKFQKYSQLAKQLSCSSQP</sequence>
<dbReference type="InterPro" id="IPR013087">
    <property type="entry name" value="Znf_C2H2_type"/>
</dbReference>
<feature type="compositionally biased region" description="Low complexity" evidence="12">
    <location>
        <begin position="447"/>
        <end position="456"/>
    </location>
</feature>
<keyword evidence="4" id="KW-0479">Metal-binding</keyword>
<evidence type="ECO:0000256" key="3">
    <source>
        <dbReference type="ARBA" id="ARBA00022491"/>
    </source>
</evidence>
<evidence type="ECO:0000256" key="12">
    <source>
        <dbReference type="SAM" id="MobiDB-lite"/>
    </source>
</evidence>
<dbReference type="PANTHER" id="PTHR12487">
    <property type="entry name" value="TEASHIRT-RELATED"/>
    <property type="match status" value="1"/>
</dbReference>
<dbReference type="Proteomes" id="UP000675881">
    <property type="component" value="Chromosome 2"/>
</dbReference>
<feature type="compositionally biased region" description="Basic and acidic residues" evidence="12">
    <location>
        <begin position="360"/>
        <end position="374"/>
    </location>
</feature>
<dbReference type="GO" id="GO:0005634">
    <property type="term" value="C:nucleus"/>
    <property type="evidence" value="ECO:0007669"/>
    <property type="project" value="TreeGrafter"/>
</dbReference>
<feature type="compositionally biased region" description="Low complexity" evidence="12">
    <location>
        <begin position="649"/>
        <end position="667"/>
    </location>
</feature>
<accession>A0A7R8H4Y1</accession>
<dbReference type="GO" id="GO:0003677">
    <property type="term" value="F:DNA binding"/>
    <property type="evidence" value="ECO:0007669"/>
    <property type="project" value="UniProtKB-KW"/>
</dbReference>
<feature type="compositionally biased region" description="Polar residues" evidence="12">
    <location>
        <begin position="490"/>
        <end position="509"/>
    </location>
</feature>
<evidence type="ECO:0000256" key="1">
    <source>
        <dbReference type="ARBA" id="ARBA00007158"/>
    </source>
</evidence>
<keyword evidence="2" id="KW-0217">Developmental protein</keyword>
<reference evidence="13" key="1">
    <citation type="submission" date="2021-02" db="EMBL/GenBank/DDBJ databases">
        <authorList>
            <person name="Bekaert M."/>
        </authorList>
    </citation>
    <scope>NUCLEOTIDE SEQUENCE</scope>
    <source>
        <strain evidence="13">IoA-00</strain>
    </source>
</reference>
<protein>
    <submittedName>
        <fullName evidence="13">(salmon louse) hypothetical protein</fullName>
    </submittedName>
</protein>
<comment type="similarity">
    <text evidence="1">Belongs to the teashirt C2H2-type zinc-finger protein family.</text>
</comment>
<feature type="region of interest" description="Disordered" evidence="12">
    <location>
        <begin position="1"/>
        <end position="79"/>
    </location>
</feature>
<proteinExistence type="inferred from homology"/>
<evidence type="ECO:0000256" key="6">
    <source>
        <dbReference type="ARBA" id="ARBA00022771"/>
    </source>
</evidence>
<gene>
    <name evidence="13" type="ORF">LSAA_6314</name>
</gene>
<keyword evidence="5" id="KW-0677">Repeat</keyword>
<feature type="compositionally biased region" description="Low complexity" evidence="12">
    <location>
        <begin position="214"/>
        <end position="237"/>
    </location>
</feature>
<keyword evidence="9" id="KW-0238">DNA-binding</keyword>
<keyword evidence="8" id="KW-0805">Transcription regulation</keyword>
<dbReference type="GO" id="GO:0000981">
    <property type="term" value="F:DNA-binding transcription factor activity, RNA polymerase II-specific"/>
    <property type="evidence" value="ECO:0007669"/>
    <property type="project" value="TreeGrafter"/>
</dbReference>
<evidence type="ECO:0000256" key="11">
    <source>
        <dbReference type="ARBA" id="ARBA00023242"/>
    </source>
</evidence>
<feature type="region of interest" description="Disordered" evidence="12">
    <location>
        <begin position="334"/>
        <end position="375"/>
    </location>
</feature>
<feature type="compositionally biased region" description="Low complexity" evidence="12">
    <location>
        <begin position="674"/>
        <end position="696"/>
    </location>
</feature>
<evidence type="ECO:0000313" key="13">
    <source>
        <dbReference type="EMBL" id="CAF2867420.1"/>
    </source>
</evidence>